<evidence type="ECO:0000256" key="10">
    <source>
        <dbReference type="PROSITE-ProRule" id="PRU00283"/>
    </source>
</evidence>
<dbReference type="GO" id="GO:0008569">
    <property type="term" value="F:minus-end-directed microtubule motor activity"/>
    <property type="evidence" value="ECO:0007669"/>
    <property type="project" value="UniProtKB-ARBA"/>
</dbReference>
<keyword evidence="4 11" id="KW-0493">Microtubule</keyword>
<dbReference type="EMBL" id="MU007063">
    <property type="protein sequence ID" value="KAF2426575.1"/>
    <property type="molecule type" value="Genomic_DNA"/>
</dbReference>
<dbReference type="PROSITE" id="PS00411">
    <property type="entry name" value="KINESIN_MOTOR_1"/>
    <property type="match status" value="1"/>
</dbReference>
<evidence type="ECO:0000313" key="15">
    <source>
        <dbReference type="Proteomes" id="UP000800235"/>
    </source>
</evidence>
<dbReference type="FunFam" id="3.40.850.10:FF:000065">
    <property type="entry name" value="Kinesin-like protein"/>
    <property type="match status" value="1"/>
</dbReference>
<dbReference type="InterPro" id="IPR027640">
    <property type="entry name" value="Kinesin-like_fam"/>
</dbReference>
<keyword evidence="9" id="KW-0206">Cytoskeleton</keyword>
<keyword evidence="15" id="KW-1185">Reference proteome</keyword>
<dbReference type="PANTHER" id="PTHR47972">
    <property type="entry name" value="KINESIN-LIKE PROTEIN KLP-3"/>
    <property type="match status" value="1"/>
</dbReference>
<feature type="coiled-coil region" evidence="12">
    <location>
        <begin position="176"/>
        <end position="270"/>
    </location>
</feature>
<comment type="caution">
    <text evidence="14">The sequence shown here is derived from an EMBL/GenBank/DDBJ whole genome shotgun (WGS) entry which is preliminary data.</text>
</comment>
<evidence type="ECO:0000256" key="4">
    <source>
        <dbReference type="ARBA" id="ARBA00022701"/>
    </source>
</evidence>
<dbReference type="PROSITE" id="PS50067">
    <property type="entry name" value="KINESIN_MOTOR_2"/>
    <property type="match status" value="1"/>
</dbReference>
<evidence type="ECO:0000256" key="6">
    <source>
        <dbReference type="ARBA" id="ARBA00022840"/>
    </source>
</evidence>
<feature type="coiled-coil region" evidence="12">
    <location>
        <begin position="111"/>
        <end position="149"/>
    </location>
</feature>
<dbReference type="GO" id="GO:0005874">
    <property type="term" value="C:microtubule"/>
    <property type="evidence" value="ECO:0007669"/>
    <property type="project" value="UniProtKB-KW"/>
</dbReference>
<dbReference type="InterPro" id="IPR036961">
    <property type="entry name" value="Kinesin_motor_dom_sf"/>
</dbReference>
<comment type="similarity">
    <text evidence="2">Belongs to the TRAFAC class myosin-kinesin ATPase superfamily. Kinesin family. KIN-14 subfamily.</text>
</comment>
<evidence type="ECO:0000256" key="11">
    <source>
        <dbReference type="RuleBase" id="RU000394"/>
    </source>
</evidence>
<keyword evidence="3" id="KW-0963">Cytoplasm</keyword>
<comment type="subcellular location">
    <subcellularLocation>
        <location evidence="1">Cytoplasm</location>
        <location evidence="1">Cytoskeleton</location>
    </subcellularLocation>
</comment>
<keyword evidence="6 10" id="KW-0067">ATP-binding</keyword>
<dbReference type="SUPFAM" id="SSF52540">
    <property type="entry name" value="P-loop containing nucleoside triphosphate hydrolases"/>
    <property type="match status" value="1"/>
</dbReference>
<name>A0A9P4NLN0_9PEZI</name>
<dbReference type="PANTHER" id="PTHR47972:SF45">
    <property type="entry name" value="PROTEIN CLARET SEGREGATIONAL"/>
    <property type="match status" value="1"/>
</dbReference>
<dbReference type="OrthoDB" id="3176171at2759"/>
<dbReference type="SMART" id="SM00129">
    <property type="entry name" value="KISc"/>
    <property type="match status" value="1"/>
</dbReference>
<dbReference type="Gene3D" id="3.40.850.10">
    <property type="entry name" value="Kinesin motor domain"/>
    <property type="match status" value="1"/>
</dbReference>
<evidence type="ECO:0000256" key="5">
    <source>
        <dbReference type="ARBA" id="ARBA00022741"/>
    </source>
</evidence>
<evidence type="ECO:0000313" key="14">
    <source>
        <dbReference type="EMBL" id="KAF2426575.1"/>
    </source>
</evidence>
<gene>
    <name evidence="14" type="ORF">EJ08DRAFT_593552</name>
</gene>
<dbReference type="Proteomes" id="UP000800235">
    <property type="component" value="Unassembled WGS sequence"/>
</dbReference>
<evidence type="ECO:0000256" key="7">
    <source>
        <dbReference type="ARBA" id="ARBA00023054"/>
    </source>
</evidence>
<feature type="domain" description="Kinesin motor" evidence="13">
    <location>
        <begin position="287"/>
        <end position="619"/>
    </location>
</feature>
<dbReference type="InterPro" id="IPR027417">
    <property type="entry name" value="P-loop_NTPase"/>
</dbReference>
<evidence type="ECO:0000256" key="2">
    <source>
        <dbReference type="ARBA" id="ARBA00010899"/>
    </source>
</evidence>
<dbReference type="AlphaFoldDB" id="A0A9P4NLN0"/>
<dbReference type="GO" id="GO:0090307">
    <property type="term" value="P:mitotic spindle assembly"/>
    <property type="evidence" value="ECO:0007669"/>
    <property type="project" value="UniProtKB-ARBA"/>
</dbReference>
<dbReference type="GO" id="GO:0008017">
    <property type="term" value="F:microtubule binding"/>
    <property type="evidence" value="ECO:0007669"/>
    <property type="project" value="InterPro"/>
</dbReference>
<feature type="binding site" evidence="10">
    <location>
        <begin position="379"/>
        <end position="386"/>
    </location>
    <ligand>
        <name>ATP</name>
        <dbReference type="ChEBI" id="CHEBI:30616"/>
    </ligand>
</feature>
<evidence type="ECO:0000256" key="3">
    <source>
        <dbReference type="ARBA" id="ARBA00022490"/>
    </source>
</evidence>
<proteinExistence type="inferred from homology"/>
<organism evidence="14 15">
    <name type="scientific">Tothia fuscella</name>
    <dbReference type="NCBI Taxonomy" id="1048955"/>
    <lineage>
        <taxon>Eukaryota</taxon>
        <taxon>Fungi</taxon>
        <taxon>Dikarya</taxon>
        <taxon>Ascomycota</taxon>
        <taxon>Pezizomycotina</taxon>
        <taxon>Dothideomycetes</taxon>
        <taxon>Pleosporomycetidae</taxon>
        <taxon>Venturiales</taxon>
        <taxon>Cylindrosympodiaceae</taxon>
        <taxon>Tothia</taxon>
    </lineage>
</organism>
<evidence type="ECO:0000256" key="8">
    <source>
        <dbReference type="ARBA" id="ARBA00023175"/>
    </source>
</evidence>
<keyword evidence="5 10" id="KW-0547">Nucleotide-binding</keyword>
<evidence type="ECO:0000256" key="1">
    <source>
        <dbReference type="ARBA" id="ARBA00004245"/>
    </source>
</evidence>
<sequence>MIAWEDPSAVHKRLESMEELMKNFHSQMEGTTFEKKGMSEVLELYKTKVVELDAERHKLNRTIDSLQQDLEKAGDQTIAVQMVADKARRDHEIDMDDAERSHRHNLEDIRMSNEESLRSEAREKIDTLIREYKIKIDDLERELRRELDEERSRRLHEVADLTAQRDAQLQNVAADIGKKEREASTVRDELRQVEANLEREKSFRASVESKLSEASANTLELEAANRALQARITYLESSDQERSQAFADLHRRTQEAIDKATAANDKLRIEETLRRKLHNQVQELKGNIRVFARVRPALGSEEDEAATITFPDEAEESKEIVVKGPEVKNALGVSKSQPHPYSFDRVFGPASDNSEIFEEISQLVQSALDGYNVCIFCYGQTGSGKTFTMSAPDGMIPLAVRQIYETAKGLEEKGWTYRMEGTFVEIYNEELMDLLGKSEDIGKKKHEIRHDTENKKISITGVQKVELDSPDRVQDMLKKAAKNRTVAQTAANERSSRSHSVFILTLIGENSITGDKSEGTLNLVDLAGSERLAHSQAEGQRLLETKAINKSLACLGDVIASLGKEGGHVPYRNSKLTHLLQYSLGGNSKTLMFVMISPLQAHLAETITSLKFAHKVHNTHIGTAKRHNKVAH</sequence>
<dbReference type="InterPro" id="IPR019821">
    <property type="entry name" value="Kinesin_motor_CS"/>
</dbReference>
<keyword evidence="8 10" id="KW-0505">Motor protein</keyword>
<evidence type="ECO:0000256" key="9">
    <source>
        <dbReference type="ARBA" id="ARBA00023212"/>
    </source>
</evidence>
<dbReference type="InterPro" id="IPR001752">
    <property type="entry name" value="Kinesin_motor_dom"/>
</dbReference>
<reference evidence="14" key="1">
    <citation type="journal article" date="2020" name="Stud. Mycol.">
        <title>101 Dothideomycetes genomes: a test case for predicting lifestyles and emergence of pathogens.</title>
        <authorList>
            <person name="Haridas S."/>
            <person name="Albert R."/>
            <person name="Binder M."/>
            <person name="Bloem J."/>
            <person name="Labutti K."/>
            <person name="Salamov A."/>
            <person name="Andreopoulos B."/>
            <person name="Baker S."/>
            <person name="Barry K."/>
            <person name="Bills G."/>
            <person name="Bluhm B."/>
            <person name="Cannon C."/>
            <person name="Castanera R."/>
            <person name="Culley D."/>
            <person name="Daum C."/>
            <person name="Ezra D."/>
            <person name="Gonzalez J."/>
            <person name="Henrissat B."/>
            <person name="Kuo A."/>
            <person name="Liang C."/>
            <person name="Lipzen A."/>
            <person name="Lutzoni F."/>
            <person name="Magnuson J."/>
            <person name="Mondo S."/>
            <person name="Nolan M."/>
            <person name="Ohm R."/>
            <person name="Pangilinan J."/>
            <person name="Park H.-J."/>
            <person name="Ramirez L."/>
            <person name="Alfaro M."/>
            <person name="Sun H."/>
            <person name="Tritt A."/>
            <person name="Yoshinaga Y."/>
            <person name="Zwiers L.-H."/>
            <person name="Turgeon B."/>
            <person name="Goodwin S."/>
            <person name="Spatafora J."/>
            <person name="Crous P."/>
            <person name="Grigoriev I."/>
        </authorList>
    </citation>
    <scope>NUCLEOTIDE SEQUENCE</scope>
    <source>
        <strain evidence="14">CBS 130266</strain>
    </source>
</reference>
<feature type="coiled-coil region" evidence="12">
    <location>
        <begin position="42"/>
        <end position="76"/>
    </location>
</feature>
<protein>
    <recommendedName>
        <fullName evidence="11">Kinesin-like protein</fullName>
    </recommendedName>
</protein>
<dbReference type="GO" id="GO:0005524">
    <property type="term" value="F:ATP binding"/>
    <property type="evidence" value="ECO:0007669"/>
    <property type="project" value="UniProtKB-UniRule"/>
</dbReference>
<dbReference type="GO" id="GO:0007018">
    <property type="term" value="P:microtubule-based movement"/>
    <property type="evidence" value="ECO:0007669"/>
    <property type="project" value="InterPro"/>
</dbReference>
<dbReference type="Pfam" id="PF00225">
    <property type="entry name" value="Kinesin"/>
    <property type="match status" value="1"/>
</dbReference>
<accession>A0A9P4NLN0</accession>
<dbReference type="CDD" id="cd01366">
    <property type="entry name" value="KISc_C_terminal"/>
    <property type="match status" value="1"/>
</dbReference>
<evidence type="ECO:0000256" key="12">
    <source>
        <dbReference type="SAM" id="Coils"/>
    </source>
</evidence>
<dbReference type="PRINTS" id="PR00380">
    <property type="entry name" value="KINESINHEAVY"/>
</dbReference>
<keyword evidence="7 12" id="KW-0175">Coiled coil</keyword>
<evidence type="ECO:0000259" key="13">
    <source>
        <dbReference type="PROSITE" id="PS50067"/>
    </source>
</evidence>